<dbReference type="EC" id="2.1.1.297" evidence="1"/>
<dbReference type="InterPro" id="IPR029063">
    <property type="entry name" value="SAM-dependent_MTases_sf"/>
</dbReference>
<protein>
    <recommendedName>
        <fullName evidence="1">peptide chain release factor N(5)-glutamine methyltransferase</fullName>
        <ecNumber evidence="1">2.1.1.297</ecNumber>
    </recommendedName>
</protein>
<accession>A0AAU9INA1</accession>
<reference evidence="7" key="1">
    <citation type="submission" date="2021-09" db="EMBL/GenBank/DDBJ databases">
        <authorList>
            <consortium name="AG Swart"/>
            <person name="Singh M."/>
            <person name="Singh A."/>
            <person name="Seah K."/>
            <person name="Emmerich C."/>
        </authorList>
    </citation>
    <scope>NUCLEOTIDE SEQUENCE</scope>
    <source>
        <strain evidence="7">ATCC30299</strain>
    </source>
</reference>
<keyword evidence="3" id="KW-0808">Transferase</keyword>
<dbReference type="PANTHER" id="PTHR18895">
    <property type="entry name" value="HEMK METHYLTRANSFERASE"/>
    <property type="match status" value="1"/>
</dbReference>
<evidence type="ECO:0000313" key="7">
    <source>
        <dbReference type="EMBL" id="CAG9314983.1"/>
    </source>
</evidence>
<dbReference type="InterPro" id="IPR004556">
    <property type="entry name" value="HemK-like"/>
</dbReference>
<feature type="domain" description="Methyltransferase small" evidence="6">
    <location>
        <begin position="42"/>
        <end position="133"/>
    </location>
</feature>
<dbReference type="NCBIfam" id="TIGR00536">
    <property type="entry name" value="hemK_fam"/>
    <property type="match status" value="1"/>
</dbReference>
<dbReference type="InterPro" id="IPR007848">
    <property type="entry name" value="Small_mtfrase_dom"/>
</dbReference>
<dbReference type="GO" id="GO:0102559">
    <property type="term" value="F:peptide chain release factor N(5)-glutamine methyltransferase activity"/>
    <property type="evidence" value="ECO:0007669"/>
    <property type="project" value="UniProtKB-EC"/>
</dbReference>
<dbReference type="GO" id="GO:0005739">
    <property type="term" value="C:mitochondrion"/>
    <property type="evidence" value="ECO:0007669"/>
    <property type="project" value="TreeGrafter"/>
</dbReference>
<dbReference type="PROSITE" id="PS00092">
    <property type="entry name" value="N6_MTASE"/>
    <property type="match status" value="1"/>
</dbReference>
<dbReference type="CDD" id="cd02440">
    <property type="entry name" value="AdoMet_MTases"/>
    <property type="match status" value="1"/>
</dbReference>
<organism evidence="7 8">
    <name type="scientific">Blepharisma stoltei</name>
    <dbReference type="NCBI Taxonomy" id="1481888"/>
    <lineage>
        <taxon>Eukaryota</taxon>
        <taxon>Sar</taxon>
        <taxon>Alveolata</taxon>
        <taxon>Ciliophora</taxon>
        <taxon>Postciliodesmatophora</taxon>
        <taxon>Heterotrichea</taxon>
        <taxon>Heterotrichida</taxon>
        <taxon>Blepharismidae</taxon>
        <taxon>Blepharisma</taxon>
    </lineage>
</organism>
<evidence type="ECO:0000256" key="5">
    <source>
        <dbReference type="ARBA" id="ARBA00048391"/>
    </source>
</evidence>
<dbReference type="InterPro" id="IPR050320">
    <property type="entry name" value="N5-glutamine_MTase"/>
</dbReference>
<evidence type="ECO:0000256" key="3">
    <source>
        <dbReference type="ARBA" id="ARBA00022679"/>
    </source>
</evidence>
<evidence type="ECO:0000313" key="8">
    <source>
        <dbReference type="Proteomes" id="UP001162131"/>
    </source>
</evidence>
<dbReference type="EMBL" id="CAJZBQ010000013">
    <property type="protein sequence ID" value="CAG9314983.1"/>
    <property type="molecule type" value="Genomic_DNA"/>
</dbReference>
<keyword evidence="8" id="KW-1185">Reference proteome</keyword>
<dbReference type="Proteomes" id="UP001162131">
    <property type="component" value="Unassembled WGS sequence"/>
</dbReference>
<dbReference type="InterPro" id="IPR002052">
    <property type="entry name" value="DNA_methylase_N6_adenine_CS"/>
</dbReference>
<dbReference type="AlphaFoldDB" id="A0AAU9INA1"/>
<dbReference type="SUPFAM" id="SSF53335">
    <property type="entry name" value="S-adenosyl-L-methionine-dependent methyltransferases"/>
    <property type="match status" value="1"/>
</dbReference>
<keyword evidence="4" id="KW-0949">S-adenosyl-L-methionine</keyword>
<evidence type="ECO:0000259" key="6">
    <source>
        <dbReference type="Pfam" id="PF05175"/>
    </source>
</evidence>
<evidence type="ECO:0000256" key="2">
    <source>
        <dbReference type="ARBA" id="ARBA00022603"/>
    </source>
</evidence>
<dbReference type="GO" id="GO:0003676">
    <property type="term" value="F:nucleic acid binding"/>
    <property type="evidence" value="ECO:0007669"/>
    <property type="project" value="InterPro"/>
</dbReference>
<comment type="catalytic activity">
    <reaction evidence="5">
        <text>L-glutaminyl-[peptide chain release factor] + S-adenosyl-L-methionine = N(5)-methyl-L-glutaminyl-[peptide chain release factor] + S-adenosyl-L-homocysteine + H(+)</text>
        <dbReference type="Rhea" id="RHEA:42896"/>
        <dbReference type="Rhea" id="RHEA-COMP:10271"/>
        <dbReference type="Rhea" id="RHEA-COMP:10272"/>
        <dbReference type="ChEBI" id="CHEBI:15378"/>
        <dbReference type="ChEBI" id="CHEBI:30011"/>
        <dbReference type="ChEBI" id="CHEBI:57856"/>
        <dbReference type="ChEBI" id="CHEBI:59789"/>
        <dbReference type="ChEBI" id="CHEBI:61891"/>
        <dbReference type="EC" id="2.1.1.297"/>
    </reaction>
</comment>
<gene>
    <name evidence="7" type="ORF">BSTOLATCC_MIC12761</name>
</gene>
<comment type="caution">
    <text evidence="7">The sequence shown here is derived from an EMBL/GenBank/DDBJ whole genome shotgun (WGS) entry which is preliminary data.</text>
</comment>
<evidence type="ECO:0000256" key="1">
    <source>
        <dbReference type="ARBA" id="ARBA00012771"/>
    </source>
</evidence>
<dbReference type="Pfam" id="PF05175">
    <property type="entry name" value="MTS"/>
    <property type="match status" value="1"/>
</dbReference>
<keyword evidence="2" id="KW-0489">Methyltransferase</keyword>
<name>A0AAU9INA1_9CILI</name>
<dbReference type="GO" id="GO:0032259">
    <property type="term" value="P:methylation"/>
    <property type="evidence" value="ECO:0007669"/>
    <property type="project" value="UniProtKB-KW"/>
</dbReference>
<dbReference type="Gene3D" id="3.40.50.150">
    <property type="entry name" value="Vaccinia Virus protein VP39"/>
    <property type="match status" value="1"/>
</dbReference>
<evidence type="ECO:0000256" key="4">
    <source>
        <dbReference type="ARBA" id="ARBA00022691"/>
    </source>
</evidence>
<proteinExistence type="predicted"/>
<sequence length="211" mass="24518">MMYSRLRHKPIQYILGDTYFMGNRILVKQPVLIPRVETEKLCELILEDMKNKQPFKFLEIGCGSGCISISLCKNSNCEGVAIDISQHAVSLTKKNAKLVLGKKWYKKLSVYESDMWKFSPGNKFDLIVSNPPYIPSLMINGLEKQVKLWEDNRALDGGDDGFKYVEFIIKQDWVKENGEMWFEIDSSHKDKVEGEYIEDIFGRCRYLKIKK</sequence>
<dbReference type="PANTHER" id="PTHR18895:SF74">
    <property type="entry name" value="MTRF1L RELEASE FACTOR GLUTAMINE METHYLTRANSFERASE"/>
    <property type="match status" value="1"/>
</dbReference>